<sequence>MFGIKPSPSKLFQFGLKAIIPISSPIQPKLAPQAYYAILVGYPSSGRGWIFHVPSNRSIVHLSHAVFPESNEAQMIKSDINNKINIDNLLNSLTLQLGEVPTSKIIDQQQSNIDNTRLIPDLKIPNNIKDEMMTTDSAKWLEATENEFQQFDKLNFGTAVDAIPNIKVLGEKWVFALKHDSEGKIIRHKAQCVVKGFTQCPGQDFGDCYVPTASLVTLFLILMLKVQKKFHIAMFHISGASLHSPIEEEVYVKAPTELRPGLKGKVIKLNKALYGTKEASWCWWLFFKSIMESMGLVEMEVEASLYVYKKEDSYIFIWMHVDNGVLLTNDNAMLSQVQSQKTKKLKVKWNHQPDRVVGINLNTIGNELHLDQRLLATQIVETYP</sequence>
<accession>A0A9Q3C2E1</accession>
<protein>
    <recommendedName>
        <fullName evidence="1">Reverse transcriptase Ty1/copia-type domain-containing protein</fullName>
    </recommendedName>
</protein>
<evidence type="ECO:0000313" key="2">
    <source>
        <dbReference type="EMBL" id="MBW0477074.1"/>
    </source>
</evidence>
<evidence type="ECO:0000259" key="1">
    <source>
        <dbReference type="Pfam" id="PF07727"/>
    </source>
</evidence>
<dbReference type="InterPro" id="IPR013103">
    <property type="entry name" value="RVT_2"/>
</dbReference>
<gene>
    <name evidence="2" type="ORF">O181_016789</name>
</gene>
<dbReference type="OrthoDB" id="2515198at2759"/>
<feature type="domain" description="Reverse transcriptase Ty1/copia-type" evidence="1">
    <location>
        <begin position="160"/>
        <end position="382"/>
    </location>
</feature>
<name>A0A9Q3C2E1_9BASI</name>
<dbReference type="AlphaFoldDB" id="A0A9Q3C2E1"/>
<dbReference type="Proteomes" id="UP000765509">
    <property type="component" value="Unassembled WGS sequence"/>
</dbReference>
<reference evidence="2" key="1">
    <citation type="submission" date="2021-03" db="EMBL/GenBank/DDBJ databases">
        <title>Draft genome sequence of rust myrtle Austropuccinia psidii MF-1, a brazilian biotype.</title>
        <authorList>
            <person name="Quecine M.C."/>
            <person name="Pachon D.M.R."/>
            <person name="Bonatelli M.L."/>
            <person name="Correr F.H."/>
            <person name="Franceschini L.M."/>
            <person name="Leite T.F."/>
            <person name="Margarido G.R.A."/>
            <person name="Almeida C.A."/>
            <person name="Ferrarezi J.A."/>
            <person name="Labate C.A."/>
        </authorList>
    </citation>
    <scope>NUCLEOTIDE SEQUENCE</scope>
    <source>
        <strain evidence="2">MF-1</strain>
    </source>
</reference>
<evidence type="ECO:0000313" key="3">
    <source>
        <dbReference type="Proteomes" id="UP000765509"/>
    </source>
</evidence>
<keyword evidence="3" id="KW-1185">Reference proteome</keyword>
<dbReference type="EMBL" id="AVOT02004688">
    <property type="protein sequence ID" value="MBW0477074.1"/>
    <property type="molecule type" value="Genomic_DNA"/>
</dbReference>
<proteinExistence type="predicted"/>
<comment type="caution">
    <text evidence="2">The sequence shown here is derived from an EMBL/GenBank/DDBJ whole genome shotgun (WGS) entry which is preliminary data.</text>
</comment>
<dbReference type="Pfam" id="PF07727">
    <property type="entry name" value="RVT_2"/>
    <property type="match status" value="1"/>
</dbReference>
<organism evidence="2 3">
    <name type="scientific">Austropuccinia psidii MF-1</name>
    <dbReference type="NCBI Taxonomy" id="1389203"/>
    <lineage>
        <taxon>Eukaryota</taxon>
        <taxon>Fungi</taxon>
        <taxon>Dikarya</taxon>
        <taxon>Basidiomycota</taxon>
        <taxon>Pucciniomycotina</taxon>
        <taxon>Pucciniomycetes</taxon>
        <taxon>Pucciniales</taxon>
        <taxon>Sphaerophragmiaceae</taxon>
        <taxon>Austropuccinia</taxon>
    </lineage>
</organism>